<dbReference type="Gene3D" id="3.10.50.40">
    <property type="match status" value="1"/>
</dbReference>
<dbReference type="NCBIfam" id="TIGR00115">
    <property type="entry name" value="tig"/>
    <property type="match status" value="1"/>
</dbReference>
<feature type="compositionally biased region" description="Acidic residues" evidence="11">
    <location>
        <begin position="54"/>
        <end position="72"/>
    </location>
</feature>
<evidence type="ECO:0000259" key="13">
    <source>
        <dbReference type="PROSITE" id="PS50059"/>
    </source>
</evidence>
<keyword evidence="7 10" id="KW-0413">Isomerase</keyword>
<comment type="similarity">
    <text evidence="3">Belongs to the FKBP-type PPIase family. Tig subfamily.</text>
</comment>
<protein>
    <recommendedName>
        <fullName evidence="10">peptidylprolyl isomerase</fullName>
        <ecNumber evidence="10">5.2.1.8</ecNumber>
    </recommendedName>
</protein>
<feature type="region of interest" description="Disordered" evidence="11">
    <location>
        <begin position="396"/>
        <end position="418"/>
    </location>
</feature>
<evidence type="ECO:0000256" key="10">
    <source>
        <dbReference type="PROSITE-ProRule" id="PRU00277"/>
    </source>
</evidence>
<evidence type="ECO:0000256" key="12">
    <source>
        <dbReference type="SAM" id="SignalP"/>
    </source>
</evidence>
<accession>A0A9D1AD22</accession>
<organism evidence="14 15">
    <name type="scientific">Candidatus Choladousia intestinavium</name>
    <dbReference type="NCBI Taxonomy" id="2840727"/>
    <lineage>
        <taxon>Bacteria</taxon>
        <taxon>Bacillati</taxon>
        <taxon>Bacillota</taxon>
        <taxon>Clostridia</taxon>
        <taxon>Lachnospirales</taxon>
        <taxon>Lachnospiraceae</taxon>
        <taxon>Lachnospiraceae incertae sedis</taxon>
        <taxon>Candidatus Choladousia</taxon>
    </lineage>
</organism>
<comment type="subcellular location">
    <subcellularLocation>
        <location evidence="2">Cytoplasm</location>
    </subcellularLocation>
</comment>
<dbReference type="GO" id="GO:0003755">
    <property type="term" value="F:peptidyl-prolyl cis-trans isomerase activity"/>
    <property type="evidence" value="ECO:0007669"/>
    <property type="project" value="UniProtKB-KW"/>
</dbReference>
<keyword evidence="8" id="KW-0131">Cell cycle</keyword>
<dbReference type="InterPro" id="IPR005215">
    <property type="entry name" value="Trig_fac"/>
</dbReference>
<evidence type="ECO:0000256" key="4">
    <source>
        <dbReference type="ARBA" id="ARBA00022618"/>
    </source>
</evidence>
<dbReference type="EC" id="5.2.1.8" evidence="10"/>
<feature type="signal peptide" evidence="12">
    <location>
        <begin position="1"/>
        <end position="24"/>
    </location>
</feature>
<comment type="caution">
    <text evidence="14">The sequence shown here is derived from an EMBL/GenBank/DDBJ whole genome shotgun (WGS) entry which is preliminary data.</text>
</comment>
<dbReference type="EMBL" id="DVGK01000082">
    <property type="protein sequence ID" value="HIR13729.1"/>
    <property type="molecule type" value="Genomic_DNA"/>
</dbReference>
<dbReference type="Pfam" id="PF00254">
    <property type="entry name" value="FKBP_C"/>
    <property type="match status" value="1"/>
</dbReference>
<evidence type="ECO:0000256" key="6">
    <source>
        <dbReference type="ARBA" id="ARBA00023186"/>
    </source>
</evidence>
<dbReference type="InterPro" id="IPR046357">
    <property type="entry name" value="PPIase_dom_sf"/>
</dbReference>
<keyword evidence="6" id="KW-0143">Chaperone</keyword>
<evidence type="ECO:0000256" key="7">
    <source>
        <dbReference type="ARBA" id="ARBA00023235"/>
    </source>
</evidence>
<feature type="region of interest" description="Disordered" evidence="11">
    <location>
        <begin position="29"/>
        <end position="80"/>
    </location>
</feature>
<gene>
    <name evidence="14" type="primary">tig</name>
    <name evidence="14" type="ORF">IAB31_07385</name>
</gene>
<dbReference type="SUPFAM" id="SSF109998">
    <property type="entry name" value="Triger factor/SurA peptide-binding domain-like"/>
    <property type="match status" value="1"/>
</dbReference>
<dbReference type="InterPro" id="IPR001179">
    <property type="entry name" value="PPIase_FKBP_dom"/>
</dbReference>
<comment type="catalytic activity">
    <reaction evidence="1 10">
        <text>[protein]-peptidylproline (omega=180) = [protein]-peptidylproline (omega=0)</text>
        <dbReference type="Rhea" id="RHEA:16237"/>
        <dbReference type="Rhea" id="RHEA-COMP:10747"/>
        <dbReference type="Rhea" id="RHEA-COMP:10748"/>
        <dbReference type="ChEBI" id="CHEBI:83833"/>
        <dbReference type="ChEBI" id="CHEBI:83834"/>
        <dbReference type="EC" id="5.2.1.8"/>
    </reaction>
</comment>
<reference evidence="14" key="1">
    <citation type="submission" date="2020-10" db="EMBL/GenBank/DDBJ databases">
        <authorList>
            <person name="Gilroy R."/>
        </authorList>
    </citation>
    <scope>NUCLEOTIDE SEQUENCE</scope>
    <source>
        <strain evidence="14">ChiSjej4B22-8148</strain>
    </source>
</reference>
<dbReference type="FunFam" id="3.10.50.40:FF:000001">
    <property type="entry name" value="Trigger factor"/>
    <property type="match status" value="1"/>
</dbReference>
<evidence type="ECO:0000313" key="14">
    <source>
        <dbReference type="EMBL" id="HIR13729.1"/>
    </source>
</evidence>
<dbReference type="Gene3D" id="1.10.3120.10">
    <property type="entry name" value="Trigger factor, C-terminal domain"/>
    <property type="match status" value="1"/>
</dbReference>
<feature type="chain" id="PRO_5039637126" description="peptidylprolyl isomerase" evidence="12">
    <location>
        <begin position="25"/>
        <end position="418"/>
    </location>
</feature>
<dbReference type="GO" id="GO:0015031">
    <property type="term" value="P:protein transport"/>
    <property type="evidence" value="ECO:0007669"/>
    <property type="project" value="InterPro"/>
</dbReference>
<dbReference type="SUPFAM" id="SSF54534">
    <property type="entry name" value="FKBP-like"/>
    <property type="match status" value="1"/>
</dbReference>
<reference evidence="14" key="2">
    <citation type="journal article" date="2021" name="PeerJ">
        <title>Extensive microbial diversity within the chicken gut microbiome revealed by metagenomics and culture.</title>
        <authorList>
            <person name="Gilroy R."/>
            <person name="Ravi A."/>
            <person name="Getino M."/>
            <person name="Pursley I."/>
            <person name="Horton D.L."/>
            <person name="Alikhan N.F."/>
            <person name="Baker D."/>
            <person name="Gharbi K."/>
            <person name="Hall N."/>
            <person name="Watson M."/>
            <person name="Adriaenssens E.M."/>
            <person name="Foster-Nyarko E."/>
            <person name="Jarju S."/>
            <person name="Secka A."/>
            <person name="Antonio M."/>
            <person name="Oren A."/>
            <person name="Chaudhuri R.R."/>
            <person name="La Ragione R."/>
            <person name="Hildebrand F."/>
            <person name="Pallen M.J."/>
        </authorList>
    </citation>
    <scope>NUCLEOTIDE SEQUENCE</scope>
    <source>
        <strain evidence="14">ChiSjej4B22-8148</strain>
    </source>
</reference>
<evidence type="ECO:0000256" key="9">
    <source>
        <dbReference type="ARBA" id="ARBA00024849"/>
    </source>
</evidence>
<proteinExistence type="inferred from homology"/>
<evidence type="ECO:0000256" key="2">
    <source>
        <dbReference type="ARBA" id="ARBA00004496"/>
    </source>
</evidence>
<dbReference type="InterPro" id="IPR037041">
    <property type="entry name" value="Trigger_fac_C_sf"/>
</dbReference>
<keyword evidence="12" id="KW-0732">Signal</keyword>
<keyword evidence="5 10" id="KW-0697">Rotamase</keyword>
<dbReference type="InterPro" id="IPR008880">
    <property type="entry name" value="Trigger_fac_C"/>
</dbReference>
<dbReference type="GO" id="GO:0005737">
    <property type="term" value="C:cytoplasm"/>
    <property type="evidence" value="ECO:0007669"/>
    <property type="project" value="UniProtKB-SubCell"/>
</dbReference>
<comment type="function">
    <text evidence="9">Involved in protein export. Acts as a chaperone by maintaining the newly synthesized protein in an open conformation. Functions as a peptidyl-prolyl cis-trans isomerase.</text>
</comment>
<evidence type="ECO:0000256" key="8">
    <source>
        <dbReference type="ARBA" id="ARBA00023306"/>
    </source>
</evidence>
<dbReference type="AlphaFoldDB" id="A0A9D1AD22"/>
<dbReference type="Proteomes" id="UP000886757">
    <property type="component" value="Unassembled WGS sequence"/>
</dbReference>
<feature type="domain" description="PPIase FKBP-type" evidence="13">
    <location>
        <begin position="131"/>
        <end position="191"/>
    </location>
</feature>
<dbReference type="InterPro" id="IPR027304">
    <property type="entry name" value="Trigger_fact/SurA_dom_sf"/>
</dbReference>
<dbReference type="Pfam" id="PF05698">
    <property type="entry name" value="Trigger_C"/>
    <property type="match status" value="1"/>
</dbReference>
<dbReference type="PIRSF" id="PIRSF003095">
    <property type="entry name" value="Trigger_factor"/>
    <property type="match status" value="1"/>
</dbReference>
<evidence type="ECO:0000313" key="15">
    <source>
        <dbReference type="Proteomes" id="UP000886757"/>
    </source>
</evidence>
<dbReference type="GO" id="GO:0051301">
    <property type="term" value="P:cell division"/>
    <property type="evidence" value="ECO:0007669"/>
    <property type="project" value="UniProtKB-KW"/>
</dbReference>
<name>A0A9D1AD22_9FIRM</name>
<sequence>MRRKKLMTAAIAAFCLMTSAAVPAGISMAAEETETETAAQETSQDESETAAQEDSTEAGTEADSEAAEETEAVPERPDYNALDYVTLGEYTGLTVTIDLNVTDEEVEEAVNDNIKSSGSLETVEEGTVQEGDTVNIDYEGKLDGVAFDGGTDKGYDLEIGSNTFIDGFEEGLIGVAAGETVDLSLTFPENYFSADLAGQDVVFTVTVNEIQRVPELTDELASTLSEGAYTDAASYRESIRQELQADKESQRDSMIQQAILTQIANTCTINSYPQELVDYSVESTLSYYQSMAEAYGMEFADFITAYMGMTEDQLREEAALAAQENMQAEMYLKAIAEQEGIQVTEEEFQTGAEEYAQQYGFESADDLIAYYGEGMVDISLLQDKVLDFLMENTTVEEAQSESSTEAASEGTAETEAAQ</sequence>
<dbReference type="GO" id="GO:0006457">
    <property type="term" value="P:protein folding"/>
    <property type="evidence" value="ECO:0007669"/>
    <property type="project" value="InterPro"/>
</dbReference>
<dbReference type="PROSITE" id="PS50059">
    <property type="entry name" value="FKBP_PPIASE"/>
    <property type="match status" value="1"/>
</dbReference>
<evidence type="ECO:0000256" key="5">
    <source>
        <dbReference type="ARBA" id="ARBA00023110"/>
    </source>
</evidence>
<evidence type="ECO:0000256" key="1">
    <source>
        <dbReference type="ARBA" id="ARBA00000971"/>
    </source>
</evidence>
<keyword evidence="4" id="KW-0132">Cell division</keyword>
<evidence type="ECO:0000256" key="11">
    <source>
        <dbReference type="SAM" id="MobiDB-lite"/>
    </source>
</evidence>
<evidence type="ECO:0000256" key="3">
    <source>
        <dbReference type="ARBA" id="ARBA00005464"/>
    </source>
</evidence>